<evidence type="ECO:0000256" key="1">
    <source>
        <dbReference type="ARBA" id="ARBA00022908"/>
    </source>
</evidence>
<dbReference type="SUPFAM" id="SSF53041">
    <property type="entry name" value="Resolvase-like"/>
    <property type="match status" value="1"/>
</dbReference>
<dbReference type="Gene3D" id="3.40.50.1390">
    <property type="entry name" value="Resolvase, N-terminal catalytic domain"/>
    <property type="match status" value="1"/>
</dbReference>
<proteinExistence type="predicted"/>
<keyword evidence="1" id="KW-0229">DNA integration</keyword>
<feature type="domain" description="Resolvase/invertase-type recombinase catalytic" evidence="6">
    <location>
        <begin position="1"/>
        <end position="55"/>
    </location>
</feature>
<dbReference type="AlphaFoldDB" id="A0A840UM03"/>
<dbReference type="EMBL" id="JACHFH010000007">
    <property type="protein sequence ID" value="MBB5335718.1"/>
    <property type="molecule type" value="Genomic_DNA"/>
</dbReference>
<dbReference type="GO" id="GO:0015074">
    <property type="term" value="P:DNA integration"/>
    <property type="evidence" value="ECO:0007669"/>
    <property type="project" value="UniProtKB-KW"/>
</dbReference>
<dbReference type="InterPro" id="IPR006118">
    <property type="entry name" value="Recombinase_CS"/>
</dbReference>
<dbReference type="Proteomes" id="UP000559117">
    <property type="component" value="Unassembled WGS sequence"/>
</dbReference>
<organism evidence="7 8">
    <name type="scientific">Pectinatus brassicae</name>
    <dbReference type="NCBI Taxonomy" id="862415"/>
    <lineage>
        <taxon>Bacteria</taxon>
        <taxon>Bacillati</taxon>
        <taxon>Bacillota</taxon>
        <taxon>Negativicutes</taxon>
        <taxon>Selenomonadales</taxon>
        <taxon>Selenomonadaceae</taxon>
        <taxon>Pectinatus</taxon>
    </lineage>
</organism>
<evidence type="ECO:0000256" key="4">
    <source>
        <dbReference type="PIRSR" id="PIRSR606118-50"/>
    </source>
</evidence>
<reference evidence="7 8" key="1">
    <citation type="submission" date="2020-08" db="EMBL/GenBank/DDBJ databases">
        <title>Genomic Encyclopedia of Type Strains, Phase IV (KMG-IV): sequencing the most valuable type-strain genomes for metagenomic binning, comparative biology and taxonomic classification.</title>
        <authorList>
            <person name="Goeker M."/>
        </authorList>
    </citation>
    <scope>NUCLEOTIDE SEQUENCE [LARGE SCALE GENOMIC DNA]</scope>
    <source>
        <strain evidence="7 8">DSM 24661</strain>
    </source>
</reference>
<dbReference type="PROSITE" id="PS00397">
    <property type="entry name" value="RECOMBINASES_1"/>
    <property type="match status" value="1"/>
</dbReference>
<protein>
    <submittedName>
        <fullName evidence="7">DNA invertase Pin-like site-specific DNA recombinase</fullName>
    </submittedName>
</protein>
<dbReference type="GO" id="GO:0003677">
    <property type="term" value="F:DNA binding"/>
    <property type="evidence" value="ECO:0007669"/>
    <property type="project" value="UniProtKB-KW"/>
</dbReference>
<evidence type="ECO:0000259" key="6">
    <source>
        <dbReference type="PROSITE" id="PS51736"/>
    </source>
</evidence>
<sequence>MNIGYIRVSTEEQNTIRQENLMQELHIDKCFIDKVSGKTGDFQVLCKSSKANVTV</sequence>
<evidence type="ECO:0000256" key="3">
    <source>
        <dbReference type="ARBA" id="ARBA00023172"/>
    </source>
</evidence>
<keyword evidence="3" id="KW-0233">DNA recombination</keyword>
<dbReference type="InterPro" id="IPR036162">
    <property type="entry name" value="Resolvase-like_N_sf"/>
</dbReference>
<keyword evidence="2" id="KW-0238">DNA-binding</keyword>
<comment type="caution">
    <text evidence="7">The sequence shown here is derived from an EMBL/GenBank/DDBJ whole genome shotgun (WGS) entry which is preliminary data.</text>
</comment>
<evidence type="ECO:0000256" key="2">
    <source>
        <dbReference type="ARBA" id="ARBA00023125"/>
    </source>
</evidence>
<gene>
    <name evidence="7" type="ORF">HNR32_000850</name>
</gene>
<dbReference type="RefSeq" id="WP_183859951.1">
    <property type="nucleotide sequence ID" value="NZ_JACHFH010000007.1"/>
</dbReference>
<accession>A0A840UM03</accession>
<dbReference type="GO" id="GO:0000150">
    <property type="term" value="F:DNA strand exchange activity"/>
    <property type="evidence" value="ECO:0007669"/>
    <property type="project" value="InterPro"/>
</dbReference>
<dbReference type="Pfam" id="PF00239">
    <property type="entry name" value="Resolvase"/>
    <property type="match status" value="1"/>
</dbReference>
<name>A0A840UM03_9FIRM</name>
<dbReference type="PROSITE" id="PS51736">
    <property type="entry name" value="RECOMBINASES_3"/>
    <property type="match status" value="1"/>
</dbReference>
<evidence type="ECO:0000256" key="5">
    <source>
        <dbReference type="PROSITE-ProRule" id="PRU10137"/>
    </source>
</evidence>
<feature type="active site" description="O-(5'-phospho-DNA)-serine intermediate" evidence="4 5">
    <location>
        <position position="9"/>
    </location>
</feature>
<evidence type="ECO:0000313" key="7">
    <source>
        <dbReference type="EMBL" id="MBB5335718.1"/>
    </source>
</evidence>
<dbReference type="InterPro" id="IPR006119">
    <property type="entry name" value="Resolv_N"/>
</dbReference>
<keyword evidence="8" id="KW-1185">Reference proteome</keyword>
<evidence type="ECO:0000313" key="8">
    <source>
        <dbReference type="Proteomes" id="UP000559117"/>
    </source>
</evidence>